<organism evidence="1">
    <name type="scientific">Aphanomyces invadans</name>
    <dbReference type="NCBI Taxonomy" id="157072"/>
    <lineage>
        <taxon>Eukaryota</taxon>
        <taxon>Sar</taxon>
        <taxon>Stramenopiles</taxon>
        <taxon>Oomycota</taxon>
        <taxon>Saprolegniomycetes</taxon>
        <taxon>Saprolegniales</taxon>
        <taxon>Verrucalvaceae</taxon>
        <taxon>Aphanomyces</taxon>
    </lineage>
</organism>
<sequence length="295" mass="32633">MEAKRKEYEPASVAQYYESISDCLSFNSTIEQLRSYARKRRTLIQTDGYEAVLNRSKRTQLSFSSYHSMSNSGLMPSAMSMHSAALKPPIPGQTTVVPTKVQPNILPMHDTMSKQLAPKLVKPNPTPQPSPQPVQLKPVGDTPSILAVGSDVVVHHTEKLTAYGLGHLGGRKGTVVSVPAAKGQFLYGVMFDNTLHHVPLESLVSADGAMSTQMKLPASSQLKLEQSFHMHRLMQDQFKEIQALQNKHAEHRVANNSAAMADVQKSLAVLRNLHLSQIRALKAKHDEELRQKELT</sequence>
<dbReference type="VEuPathDB" id="FungiDB:H310_13076"/>
<dbReference type="eggNOG" id="ENOG502RUNT">
    <property type="taxonomic scope" value="Eukaryota"/>
</dbReference>
<dbReference type="RefSeq" id="XP_008878658.1">
    <property type="nucleotide sequence ID" value="XM_008880436.1"/>
</dbReference>
<dbReference type="GeneID" id="20090126"/>
<gene>
    <name evidence="1" type="ORF">H310_13076</name>
</gene>
<proteinExistence type="predicted"/>
<evidence type="ECO:0000313" key="1">
    <source>
        <dbReference type="EMBL" id="ETV92622.1"/>
    </source>
</evidence>
<protein>
    <submittedName>
        <fullName evidence="1">Uncharacterized protein</fullName>
    </submittedName>
</protein>
<accession>A0A024TGY8</accession>
<reference evidence="1" key="1">
    <citation type="submission" date="2013-12" db="EMBL/GenBank/DDBJ databases">
        <title>The Genome Sequence of Aphanomyces invadans NJM9701.</title>
        <authorList>
            <consortium name="The Broad Institute Genomics Platform"/>
            <person name="Russ C."/>
            <person name="Tyler B."/>
            <person name="van West P."/>
            <person name="Dieguez-Uribeondo J."/>
            <person name="Young S.K."/>
            <person name="Zeng Q."/>
            <person name="Gargeya S."/>
            <person name="Fitzgerald M."/>
            <person name="Abouelleil A."/>
            <person name="Alvarado L."/>
            <person name="Chapman S.B."/>
            <person name="Gainer-Dewar J."/>
            <person name="Goldberg J."/>
            <person name="Griggs A."/>
            <person name="Gujja S."/>
            <person name="Hansen M."/>
            <person name="Howarth C."/>
            <person name="Imamovic A."/>
            <person name="Ireland A."/>
            <person name="Larimer J."/>
            <person name="McCowan C."/>
            <person name="Murphy C."/>
            <person name="Pearson M."/>
            <person name="Poon T.W."/>
            <person name="Priest M."/>
            <person name="Roberts A."/>
            <person name="Saif S."/>
            <person name="Shea T."/>
            <person name="Sykes S."/>
            <person name="Wortman J."/>
            <person name="Nusbaum C."/>
            <person name="Birren B."/>
        </authorList>
    </citation>
    <scope>NUCLEOTIDE SEQUENCE [LARGE SCALE GENOMIC DNA]</scope>
    <source>
        <strain evidence="1">NJM9701</strain>
    </source>
</reference>
<dbReference type="OrthoDB" id="71601at2759"/>
<name>A0A024TGY8_9STRA</name>
<dbReference type="AlphaFoldDB" id="A0A024TGY8"/>
<dbReference type="EMBL" id="KI913998">
    <property type="protein sequence ID" value="ETV92622.1"/>
    <property type="molecule type" value="Genomic_DNA"/>
</dbReference>